<accession>A0ABQ9HVQ5</accession>
<gene>
    <name evidence="1" type="ORF">PR048_007372</name>
</gene>
<evidence type="ECO:0000313" key="2">
    <source>
        <dbReference type="Proteomes" id="UP001159363"/>
    </source>
</evidence>
<evidence type="ECO:0008006" key="3">
    <source>
        <dbReference type="Google" id="ProtNLM"/>
    </source>
</evidence>
<name>A0ABQ9HVQ5_9NEOP</name>
<evidence type="ECO:0000313" key="1">
    <source>
        <dbReference type="EMBL" id="KAJ8887888.1"/>
    </source>
</evidence>
<reference evidence="1 2" key="1">
    <citation type="submission" date="2023-02" db="EMBL/GenBank/DDBJ databases">
        <title>LHISI_Scaffold_Assembly.</title>
        <authorList>
            <person name="Stuart O.P."/>
            <person name="Cleave R."/>
            <person name="Magrath M.J.L."/>
            <person name="Mikheyev A.S."/>
        </authorList>
    </citation>
    <scope>NUCLEOTIDE SEQUENCE [LARGE SCALE GENOMIC DNA]</scope>
    <source>
        <strain evidence="1">Daus_M_001</strain>
        <tissue evidence="1">Leg muscle</tissue>
    </source>
</reference>
<comment type="caution">
    <text evidence="1">The sequence shown here is derived from an EMBL/GenBank/DDBJ whole genome shotgun (WGS) entry which is preliminary data.</text>
</comment>
<dbReference type="EMBL" id="JARBHB010000003">
    <property type="protein sequence ID" value="KAJ8887888.1"/>
    <property type="molecule type" value="Genomic_DNA"/>
</dbReference>
<protein>
    <recommendedName>
        <fullName evidence="3">Transposase</fullName>
    </recommendedName>
</protein>
<sequence length="147" mass="16241">MAGYDWLKSFLSRNPDLTVRKAEGVSVARVLGMNKDFVMEYFDLLRELLSENHLIGKPGHIFNMDETGLPLNNKPGEVIAEKSSRSVSLITSGEKGETISVLACINGKGSFLPQNCIFKGKTRTLNTDGMPPGYVVKMSQKCNTRSR</sequence>
<keyword evidence="2" id="KW-1185">Reference proteome</keyword>
<organism evidence="1 2">
    <name type="scientific">Dryococelus australis</name>
    <dbReference type="NCBI Taxonomy" id="614101"/>
    <lineage>
        <taxon>Eukaryota</taxon>
        <taxon>Metazoa</taxon>
        <taxon>Ecdysozoa</taxon>
        <taxon>Arthropoda</taxon>
        <taxon>Hexapoda</taxon>
        <taxon>Insecta</taxon>
        <taxon>Pterygota</taxon>
        <taxon>Neoptera</taxon>
        <taxon>Polyneoptera</taxon>
        <taxon>Phasmatodea</taxon>
        <taxon>Verophasmatodea</taxon>
        <taxon>Anareolatae</taxon>
        <taxon>Phasmatidae</taxon>
        <taxon>Eurycanthinae</taxon>
        <taxon>Dryococelus</taxon>
    </lineage>
</organism>
<dbReference type="Proteomes" id="UP001159363">
    <property type="component" value="Chromosome 3"/>
</dbReference>
<proteinExistence type="predicted"/>